<accession>A0A0F9EM03</accession>
<organism evidence="1">
    <name type="scientific">marine sediment metagenome</name>
    <dbReference type="NCBI Taxonomy" id="412755"/>
    <lineage>
        <taxon>unclassified sequences</taxon>
        <taxon>metagenomes</taxon>
        <taxon>ecological metagenomes</taxon>
    </lineage>
</organism>
<dbReference type="Pfam" id="PF13479">
    <property type="entry name" value="AAA_24"/>
    <property type="match status" value="1"/>
</dbReference>
<feature type="non-terminal residue" evidence="1">
    <location>
        <position position="100"/>
    </location>
</feature>
<sequence>MPKILDQAVKAEDIEVKLEDYYIRALLTGGSGSGKTTSALSLPGKKLLIDIDGRKNAAAGFKNVRIIDLAKIIKRDPKSPQAWLTLMKIKDELWQETRGD</sequence>
<name>A0A0F9EM03_9ZZZZ</name>
<evidence type="ECO:0000313" key="1">
    <source>
        <dbReference type="EMBL" id="KKL75168.1"/>
    </source>
</evidence>
<comment type="caution">
    <text evidence="1">The sequence shown here is derived from an EMBL/GenBank/DDBJ whole genome shotgun (WGS) entry which is preliminary data.</text>
</comment>
<protein>
    <submittedName>
        <fullName evidence="1">Uncharacterized protein</fullName>
    </submittedName>
</protein>
<dbReference type="EMBL" id="LAZR01024425">
    <property type="protein sequence ID" value="KKL75168.1"/>
    <property type="molecule type" value="Genomic_DNA"/>
</dbReference>
<gene>
    <name evidence="1" type="ORF">LCGC14_2057550</name>
</gene>
<dbReference type="SUPFAM" id="SSF53795">
    <property type="entry name" value="PEP carboxykinase-like"/>
    <property type="match status" value="1"/>
</dbReference>
<dbReference type="AlphaFoldDB" id="A0A0F9EM03"/>
<reference evidence="1" key="1">
    <citation type="journal article" date="2015" name="Nature">
        <title>Complex archaea that bridge the gap between prokaryotes and eukaryotes.</title>
        <authorList>
            <person name="Spang A."/>
            <person name="Saw J.H."/>
            <person name="Jorgensen S.L."/>
            <person name="Zaremba-Niedzwiedzka K."/>
            <person name="Martijn J."/>
            <person name="Lind A.E."/>
            <person name="van Eijk R."/>
            <person name="Schleper C."/>
            <person name="Guy L."/>
            <person name="Ettema T.J."/>
        </authorList>
    </citation>
    <scope>NUCLEOTIDE SEQUENCE</scope>
</reference>
<proteinExistence type="predicted"/>